<dbReference type="PROSITE" id="PS50927">
    <property type="entry name" value="BULB_LECTIN"/>
    <property type="match status" value="1"/>
</dbReference>
<reference evidence="4" key="1">
    <citation type="journal article" date="2016" name="BMC Genomics">
        <title>De novo transcriptome analysis in radish (Raphanus sativus L.) and identification of critical genes involved in bolting and flowering.</title>
        <authorList>
            <person name="Nie S."/>
            <person name="Li C."/>
            <person name="Xu L."/>
            <person name="Wang Y."/>
            <person name="Huang D."/>
            <person name="Muleke E.M."/>
            <person name="Sun X."/>
            <person name="Xie Y."/>
            <person name="Liu L."/>
        </authorList>
    </citation>
    <scope>NUCLEOTIDE SEQUENCE</scope>
    <source>
        <tissue evidence="4">Leaf</tissue>
    </source>
</reference>
<evidence type="ECO:0000256" key="1">
    <source>
        <dbReference type="SAM" id="SignalP"/>
    </source>
</evidence>
<keyword evidence="1" id="KW-0732">Signal</keyword>
<evidence type="ECO:0000313" key="3">
    <source>
        <dbReference type="Proteomes" id="UP000504610"/>
    </source>
</evidence>
<dbReference type="KEGG" id="rsz:130496513"/>
<evidence type="ECO:0000313" key="4">
    <source>
        <dbReference type="RefSeq" id="XP_056844608.1"/>
    </source>
</evidence>
<feature type="chain" id="PRO_5040975642" evidence="1">
    <location>
        <begin position="32"/>
        <end position="150"/>
    </location>
</feature>
<feature type="domain" description="Bulb-type lectin" evidence="2">
    <location>
        <begin position="31"/>
        <end position="150"/>
    </location>
</feature>
<dbReference type="InterPro" id="IPR001480">
    <property type="entry name" value="Bulb-type_lectin_dom"/>
</dbReference>
<reference evidence="3" key="2">
    <citation type="journal article" date="2019" name="Database">
        <title>The radish genome database (RadishGD): an integrated information resource for radish genomics.</title>
        <authorList>
            <person name="Yu H.J."/>
            <person name="Baek S."/>
            <person name="Lee Y.J."/>
            <person name="Cho A."/>
            <person name="Mun J.H."/>
        </authorList>
    </citation>
    <scope>NUCLEOTIDE SEQUENCE [LARGE SCALE GENOMIC DNA]</scope>
    <source>
        <strain evidence="3">cv. WK10039</strain>
    </source>
</reference>
<name>A0A9W3BZI7_RAPSA</name>
<keyword evidence="3" id="KW-1185">Reference proteome</keyword>
<feature type="signal peptide" evidence="1">
    <location>
        <begin position="1"/>
        <end position="31"/>
    </location>
</feature>
<evidence type="ECO:0000259" key="2">
    <source>
        <dbReference type="PROSITE" id="PS50927"/>
    </source>
</evidence>
<gene>
    <name evidence="4" type="primary">LOC130496513</name>
</gene>
<dbReference type="Proteomes" id="UP000504610">
    <property type="component" value="Chromosome 6"/>
</dbReference>
<proteinExistence type="predicted"/>
<accession>A0A9W3BZI7</accession>
<reference evidence="4" key="3">
    <citation type="submission" date="2025-08" db="UniProtKB">
        <authorList>
            <consortium name="RefSeq"/>
        </authorList>
    </citation>
    <scope>IDENTIFICATION</scope>
    <source>
        <tissue evidence="4">Leaf</tissue>
    </source>
</reference>
<dbReference type="GeneID" id="130496513"/>
<organism evidence="3 4">
    <name type="scientific">Raphanus sativus</name>
    <name type="common">Radish</name>
    <name type="synonym">Raphanus raphanistrum var. sativus</name>
    <dbReference type="NCBI Taxonomy" id="3726"/>
    <lineage>
        <taxon>Eukaryota</taxon>
        <taxon>Viridiplantae</taxon>
        <taxon>Streptophyta</taxon>
        <taxon>Embryophyta</taxon>
        <taxon>Tracheophyta</taxon>
        <taxon>Spermatophyta</taxon>
        <taxon>Magnoliopsida</taxon>
        <taxon>eudicotyledons</taxon>
        <taxon>Gunneridae</taxon>
        <taxon>Pentapetalae</taxon>
        <taxon>rosids</taxon>
        <taxon>malvids</taxon>
        <taxon>Brassicales</taxon>
        <taxon>Brassicaceae</taxon>
        <taxon>Brassiceae</taxon>
        <taxon>Raphanus</taxon>
    </lineage>
</organism>
<dbReference type="RefSeq" id="XP_056844608.1">
    <property type="nucleotide sequence ID" value="XM_056988628.1"/>
</dbReference>
<dbReference type="OrthoDB" id="4062651at2759"/>
<protein>
    <submittedName>
        <fullName evidence="4">G-type lectin S-receptor-like serine/threonine-protein kinase At4g11900</fullName>
    </submittedName>
</protein>
<dbReference type="AlphaFoldDB" id="A0A9W3BZI7"/>
<sequence>MNMDTCKKNVFSIFHGFLMMFLSLQLLEVSSNRISTNQSLSGYQTIFSSGDVYELGLFTPEPDDFIAMGDELTSTSTKLWQSFDVPQCLISWNSTKDPSPGHYSLKVDHNTRNTLMIMVSDGSKSCWSSGPCYGSEQRCMVYSYCGSCEG</sequence>